<dbReference type="OrthoDB" id="2056751at2"/>
<sequence>MKNIQIPKELFLDLCRHHLADIRSPEQDQRIQQGLQDKLDAVRRRSDYHRQKRDTHEHDKKDI</sequence>
<gene>
    <name evidence="2" type="ORF">ERS852578_02955</name>
</gene>
<dbReference type="AlphaFoldDB" id="A0A173V4I6"/>
<evidence type="ECO:0008006" key="4">
    <source>
        <dbReference type="Google" id="ProtNLM"/>
    </source>
</evidence>
<evidence type="ECO:0000256" key="1">
    <source>
        <dbReference type="SAM" id="MobiDB-lite"/>
    </source>
</evidence>
<feature type="region of interest" description="Disordered" evidence="1">
    <location>
        <begin position="24"/>
        <end position="63"/>
    </location>
</feature>
<evidence type="ECO:0000313" key="2">
    <source>
        <dbReference type="EMBL" id="CUN21536.1"/>
    </source>
</evidence>
<dbReference type="EMBL" id="CYYC01000070">
    <property type="protein sequence ID" value="CUN21536.1"/>
    <property type="molecule type" value="Genomic_DNA"/>
</dbReference>
<name>A0A173V4I6_9FIRM</name>
<reference evidence="2 3" key="1">
    <citation type="submission" date="2015-09" db="EMBL/GenBank/DDBJ databases">
        <authorList>
            <consortium name="Pathogen Informatics"/>
        </authorList>
    </citation>
    <scope>NUCLEOTIDE SEQUENCE [LARGE SCALE GENOMIC DNA]</scope>
    <source>
        <strain evidence="2 3">2789STDY5834966</strain>
    </source>
</reference>
<dbReference type="Proteomes" id="UP000095390">
    <property type="component" value="Unassembled WGS sequence"/>
</dbReference>
<evidence type="ECO:0000313" key="3">
    <source>
        <dbReference type="Proteomes" id="UP000095390"/>
    </source>
</evidence>
<accession>A0A173V4I6</accession>
<proteinExistence type="predicted"/>
<dbReference type="RefSeq" id="WP_055183395.1">
    <property type="nucleotide sequence ID" value="NZ_CYYC01000070.1"/>
</dbReference>
<organism evidence="2 3">
    <name type="scientific">Anaerobutyricum hallii</name>
    <dbReference type="NCBI Taxonomy" id="39488"/>
    <lineage>
        <taxon>Bacteria</taxon>
        <taxon>Bacillati</taxon>
        <taxon>Bacillota</taxon>
        <taxon>Clostridia</taxon>
        <taxon>Lachnospirales</taxon>
        <taxon>Lachnospiraceae</taxon>
        <taxon>Anaerobutyricum</taxon>
    </lineage>
</organism>
<feature type="compositionally biased region" description="Basic and acidic residues" evidence="1">
    <location>
        <begin position="37"/>
        <end position="63"/>
    </location>
</feature>
<protein>
    <recommendedName>
        <fullName evidence="4">Complexin-2</fullName>
    </recommendedName>
</protein>